<dbReference type="Proteomes" id="UP000189703">
    <property type="component" value="Unplaced"/>
</dbReference>
<evidence type="ECO:0000256" key="1">
    <source>
        <dbReference type="ARBA" id="ARBA00009995"/>
    </source>
</evidence>
<dbReference type="Pfam" id="PF00201">
    <property type="entry name" value="UDPGT"/>
    <property type="match status" value="2"/>
</dbReference>
<evidence type="ECO:0000256" key="5">
    <source>
        <dbReference type="SAM" id="MobiDB-lite"/>
    </source>
</evidence>
<feature type="region of interest" description="Disordered" evidence="5">
    <location>
        <begin position="169"/>
        <end position="214"/>
    </location>
</feature>
<dbReference type="PANTHER" id="PTHR48047:SF131">
    <property type="entry name" value="GLYCOSYLTRANSFERASE"/>
    <property type="match status" value="1"/>
</dbReference>
<dbReference type="KEGG" id="nnu:104586851"/>
<dbReference type="OrthoDB" id="5835829at2759"/>
<dbReference type="GO" id="GO:0035251">
    <property type="term" value="F:UDP-glucosyltransferase activity"/>
    <property type="evidence" value="ECO:0000318"/>
    <property type="project" value="GO_Central"/>
</dbReference>
<dbReference type="CDD" id="cd03784">
    <property type="entry name" value="GT1_Gtf-like"/>
    <property type="match status" value="1"/>
</dbReference>
<dbReference type="PROSITE" id="PS00375">
    <property type="entry name" value="UDPGT"/>
    <property type="match status" value="1"/>
</dbReference>
<evidence type="ECO:0000256" key="3">
    <source>
        <dbReference type="RuleBase" id="RU003718"/>
    </source>
</evidence>
<dbReference type="eggNOG" id="KOG1192">
    <property type="taxonomic scope" value="Eukaryota"/>
</dbReference>
<feature type="compositionally biased region" description="Pro residues" evidence="5">
    <location>
        <begin position="336"/>
        <end position="356"/>
    </location>
</feature>
<name>A0A1U7YQY5_NELNU</name>
<dbReference type="PANTHER" id="PTHR48047">
    <property type="entry name" value="GLYCOSYLTRANSFERASE"/>
    <property type="match status" value="1"/>
</dbReference>
<keyword evidence="3" id="KW-0328">Glycosyltransferase</keyword>
<reference evidence="7" key="1">
    <citation type="submission" date="2025-08" db="UniProtKB">
        <authorList>
            <consortium name="RefSeq"/>
        </authorList>
    </citation>
    <scope>IDENTIFICATION</scope>
</reference>
<accession>A0A1U7YQY5</accession>
<dbReference type="OMA" id="CMELCKH"/>
<dbReference type="AlphaFoldDB" id="A0A1U7YQY5"/>
<evidence type="ECO:0000256" key="4">
    <source>
        <dbReference type="RuleBase" id="RU362057"/>
    </source>
</evidence>
<sequence length="512" mass="55479">MSAHILLVPFHGQGHLFPFSELCKLLSSRNYKITLIVTSSLSSSISASLRHHSLIQVAELPAVAPSPLPLPDSDRHHHHHHPDHHMAQPLSDFLARLSDGPSMPICAVVDVMMSWTRDTFGKFKIPVVSFFTSGACSAAMEYALWKLQPKDLAPGETLELPGLPEDMRLTFSDMSHKDPPPPAHRPPPGGGGGGGSPPPPGPVPKPGHKPPWVGETEGSIALLINTCDDLERPFIDYVAREVGKPVWGVGPLLPEQYWRSADAIVHDRDTRTKRESNVTEDEVSEWLDSKPRRSVIYVSFGSEVCPSAEELSQLADALDESKQPFIWVVQSNSGRPGPPGGPPGPPGPAAGPPGPPGQSHLHLHGGESFFPDALASRVGGRGLIIRGWAPQLLILSHTSTAGFISHCGWNSTVEAMGRGVPLLAWPIRGDQIYNAKLVVSHLKVGLMVQTESRTEPVKKDEILRGIKRLLADEETRKRAASLRATFDHGFPASSLAFLDACRDFINKTCGDK</sequence>
<proteinExistence type="inferred from homology"/>
<feature type="region of interest" description="Disordered" evidence="5">
    <location>
        <begin position="329"/>
        <end position="360"/>
    </location>
</feature>
<dbReference type="Gene3D" id="3.40.50.2000">
    <property type="entry name" value="Glycogen Phosphorylase B"/>
    <property type="match status" value="3"/>
</dbReference>
<feature type="compositionally biased region" description="Pro residues" evidence="5">
    <location>
        <begin position="180"/>
        <end position="189"/>
    </location>
</feature>
<gene>
    <name evidence="7" type="primary">LOC104586851</name>
</gene>
<keyword evidence="2 3" id="KW-0808">Transferase</keyword>
<dbReference type="EC" id="2.4.1.-" evidence="4"/>
<keyword evidence="6" id="KW-1185">Reference proteome</keyword>
<dbReference type="SUPFAM" id="SSF53756">
    <property type="entry name" value="UDP-Glycosyltransferase/glycogen phosphorylase"/>
    <property type="match status" value="1"/>
</dbReference>
<dbReference type="FunFam" id="3.40.50.2000:FF:000060">
    <property type="entry name" value="Glycosyltransferase"/>
    <property type="match status" value="1"/>
</dbReference>
<feature type="compositionally biased region" description="Pro residues" evidence="5">
    <location>
        <begin position="196"/>
        <end position="205"/>
    </location>
</feature>
<dbReference type="InterPro" id="IPR002213">
    <property type="entry name" value="UDP_glucos_trans"/>
</dbReference>
<comment type="similarity">
    <text evidence="1 3">Belongs to the UDP-glycosyltransferase family.</text>
</comment>
<evidence type="ECO:0000313" key="7">
    <source>
        <dbReference type="RefSeq" id="XP_010242517.1"/>
    </source>
</evidence>
<dbReference type="InterPro" id="IPR035595">
    <property type="entry name" value="UDP_glycos_trans_CS"/>
</dbReference>
<evidence type="ECO:0000256" key="2">
    <source>
        <dbReference type="ARBA" id="ARBA00022679"/>
    </source>
</evidence>
<dbReference type="GeneID" id="104586851"/>
<organism evidence="6 7">
    <name type="scientific">Nelumbo nucifera</name>
    <name type="common">Sacred lotus</name>
    <dbReference type="NCBI Taxonomy" id="4432"/>
    <lineage>
        <taxon>Eukaryota</taxon>
        <taxon>Viridiplantae</taxon>
        <taxon>Streptophyta</taxon>
        <taxon>Embryophyta</taxon>
        <taxon>Tracheophyta</taxon>
        <taxon>Spermatophyta</taxon>
        <taxon>Magnoliopsida</taxon>
        <taxon>Proteales</taxon>
        <taxon>Nelumbonaceae</taxon>
        <taxon>Nelumbo</taxon>
    </lineage>
</organism>
<evidence type="ECO:0000313" key="6">
    <source>
        <dbReference type="Proteomes" id="UP000189703"/>
    </source>
</evidence>
<dbReference type="RefSeq" id="XP_010242517.1">
    <property type="nucleotide sequence ID" value="XM_010244215.1"/>
</dbReference>
<protein>
    <recommendedName>
        <fullName evidence="4">Glycosyltransferase</fullName>
        <ecNumber evidence="4">2.4.1.-</ecNumber>
    </recommendedName>
</protein>